<gene>
    <name evidence="2" type="ORF">CPLU01_06399</name>
</gene>
<evidence type="ECO:0000313" key="3">
    <source>
        <dbReference type="Proteomes" id="UP000654918"/>
    </source>
</evidence>
<comment type="caution">
    <text evidence="2">The sequence shown here is derived from an EMBL/GenBank/DDBJ whole genome shotgun (WGS) entry which is preliminary data.</text>
</comment>
<dbReference type="Proteomes" id="UP000654918">
    <property type="component" value="Unassembled WGS sequence"/>
</dbReference>
<accession>A0A8H6KI45</accession>
<evidence type="ECO:0000313" key="2">
    <source>
        <dbReference type="EMBL" id="KAF6832017.1"/>
    </source>
</evidence>
<sequence length="190" mass="22474">MARAYRRSKESSLVPAASQRQPQRPAPPPRRRPRPSSAYRLLVQNAIQLNHRLQNYECALRSETIMEFATTTSTTEHPDPALKNRQIKKRNTIGRKMKMHPTTTWTVRKPDINPRPARTHNWEKVEDGVKIEGVSVYEQRVVTEWTMVLAKNKEMRRERRETKKRLRVLYYVSSWGASWSVARRLARRMR</sequence>
<name>A0A8H6KI45_9PEZI</name>
<evidence type="ECO:0000256" key="1">
    <source>
        <dbReference type="SAM" id="MobiDB-lite"/>
    </source>
</evidence>
<proteinExistence type="predicted"/>
<feature type="region of interest" description="Disordered" evidence="1">
    <location>
        <begin position="1"/>
        <end position="35"/>
    </location>
</feature>
<keyword evidence="3" id="KW-1185">Reference proteome</keyword>
<reference evidence="2" key="1">
    <citation type="journal article" date="2020" name="Phytopathology">
        <title>Genome Sequence Resources of Colletotrichum truncatum, C. plurivorum, C. musicola, and C. sojae: Four Species Pathogenic to Soybean (Glycine max).</title>
        <authorList>
            <person name="Rogerio F."/>
            <person name="Boufleur T.R."/>
            <person name="Ciampi-Guillardi M."/>
            <person name="Sukno S.A."/>
            <person name="Thon M.R."/>
            <person name="Massola Junior N.S."/>
            <person name="Baroncelli R."/>
        </authorList>
    </citation>
    <scope>NUCLEOTIDE SEQUENCE</scope>
    <source>
        <strain evidence="2">LFN00145</strain>
    </source>
</reference>
<organism evidence="2 3">
    <name type="scientific">Colletotrichum plurivorum</name>
    <dbReference type="NCBI Taxonomy" id="2175906"/>
    <lineage>
        <taxon>Eukaryota</taxon>
        <taxon>Fungi</taxon>
        <taxon>Dikarya</taxon>
        <taxon>Ascomycota</taxon>
        <taxon>Pezizomycotina</taxon>
        <taxon>Sordariomycetes</taxon>
        <taxon>Hypocreomycetidae</taxon>
        <taxon>Glomerellales</taxon>
        <taxon>Glomerellaceae</taxon>
        <taxon>Colletotrichum</taxon>
        <taxon>Colletotrichum orchidearum species complex</taxon>
    </lineage>
</organism>
<dbReference type="EMBL" id="WIGO01000074">
    <property type="protein sequence ID" value="KAF6832017.1"/>
    <property type="molecule type" value="Genomic_DNA"/>
</dbReference>
<protein>
    <submittedName>
        <fullName evidence="2">Uncharacterized protein</fullName>
    </submittedName>
</protein>
<dbReference type="AlphaFoldDB" id="A0A8H6KI45"/>